<evidence type="ECO:0000256" key="2">
    <source>
        <dbReference type="ARBA" id="ARBA00004236"/>
    </source>
</evidence>
<feature type="compositionally biased region" description="Gly residues" evidence="9">
    <location>
        <begin position="234"/>
        <end position="250"/>
    </location>
</feature>
<feature type="region of interest" description="Disordered" evidence="9">
    <location>
        <begin position="138"/>
        <end position="167"/>
    </location>
</feature>
<evidence type="ECO:0000256" key="8">
    <source>
        <dbReference type="PROSITE-ProRule" id="PRU00023"/>
    </source>
</evidence>
<dbReference type="GO" id="GO:0048471">
    <property type="term" value="C:perinuclear region of cytoplasm"/>
    <property type="evidence" value="ECO:0007669"/>
    <property type="project" value="UniProtKB-ARBA"/>
</dbReference>
<reference evidence="11" key="3">
    <citation type="submission" date="2025-09" db="UniProtKB">
        <authorList>
            <consortium name="Ensembl"/>
        </authorList>
    </citation>
    <scope>IDENTIFICATION</scope>
</reference>
<accession>A0A8B9Y784</accession>
<feature type="compositionally biased region" description="Pro residues" evidence="9">
    <location>
        <begin position="1"/>
        <end position="10"/>
    </location>
</feature>
<feature type="compositionally biased region" description="Polar residues" evidence="9">
    <location>
        <begin position="48"/>
        <end position="62"/>
    </location>
</feature>
<evidence type="ECO:0000259" key="10">
    <source>
        <dbReference type="Pfam" id="PF11904"/>
    </source>
</evidence>
<sequence>PGRLPTPPHTRIPASRAPHPQPRGQSPAQEGASSKAGKRHLRSDGVVVSQQLASHPHSQARSGTRGAWRRKIRCLVKWGAAGVTLVTQQPRDRGPQSTQARRRARTSARRAAGPWPRFFPSGPARTGLRRAWIAPAGRGLAAPWPRPGTPSADPSRPRPGLRPGARLLPWRPWSASLLGGALARPRRAPAPPRFRWLRSKAGTKPDAPPRPGTAPAGSLPAACAAAAATAAGARGCGGRSSGAARTGGEGLRQVPKPRGTGPPRPPALPGCGAEAQHGRPGSHLPAASARLGEPAPRTGGRAAQPPGHSGHWCHFHRLSAVTPAPVHPLGLLALASPYLPCCVPSPQHDIEQEDPRRTPLELAVSLGNLESVRVLLRHNANVGKESCQGWAVLQEAVSTGDPEMVQLVLQYRDYQRAMQRLAGIPELLNKLRQGPDFYVEMKWEFTSWVPLVSKMCPSDVYRVWKRGESLRVDTSLLGFEHMTWQRGRRSFIFKGQEAGALVMEVDHDRQVVHTETLGLAARARALLAAMRPSEEHVASRLTSPIASTHLDTAMWPREVSWGLATPSGRDLVQASGRLSHRQRPLGWGMGVTAGPVTPGPPASLGPVTPSGPCTPVCTGSCLPGRRLGQGVPSFLTSDLTCFP</sequence>
<keyword evidence="5" id="KW-0967">Endosome</keyword>
<feature type="repeat" description="ANK" evidence="8">
    <location>
        <begin position="355"/>
        <end position="387"/>
    </location>
</feature>
<dbReference type="GO" id="GO:0005886">
    <property type="term" value="C:plasma membrane"/>
    <property type="evidence" value="ECO:0007669"/>
    <property type="project" value="UniProtKB-SubCell"/>
</dbReference>
<organism evidence="11 12">
    <name type="scientific">Bos mutus grunniens</name>
    <name type="common">Wild yak</name>
    <name type="synonym">Bos grunniens</name>
    <dbReference type="NCBI Taxonomy" id="30521"/>
    <lineage>
        <taxon>Eukaryota</taxon>
        <taxon>Metazoa</taxon>
        <taxon>Chordata</taxon>
        <taxon>Craniata</taxon>
        <taxon>Vertebrata</taxon>
        <taxon>Euteleostomi</taxon>
        <taxon>Mammalia</taxon>
        <taxon>Eutheria</taxon>
        <taxon>Laurasiatheria</taxon>
        <taxon>Artiodactyla</taxon>
        <taxon>Ruminantia</taxon>
        <taxon>Pecora</taxon>
        <taxon>Bovidae</taxon>
        <taxon>Bovinae</taxon>
        <taxon>Bos</taxon>
    </lineage>
</organism>
<comment type="subcellular location">
    <subcellularLocation>
        <location evidence="2">Cell membrane</location>
    </subcellularLocation>
    <subcellularLocation>
        <location evidence="1">Endosome</location>
    </subcellularLocation>
</comment>
<dbReference type="SMART" id="SM00248">
    <property type="entry name" value="ANK"/>
    <property type="match status" value="2"/>
</dbReference>
<evidence type="ECO:0000256" key="6">
    <source>
        <dbReference type="ARBA" id="ARBA00023136"/>
    </source>
</evidence>
<evidence type="ECO:0000256" key="4">
    <source>
        <dbReference type="ARBA" id="ARBA00022737"/>
    </source>
</evidence>
<dbReference type="PANTHER" id="PTHR12447">
    <property type="entry name" value="ANKYRIN REPEAT DOMAIN-CONTAINING PROTEIN 13"/>
    <property type="match status" value="1"/>
</dbReference>
<dbReference type="FunFam" id="1.25.40.20:FF:000057">
    <property type="entry name" value="Ankyrin repeat domain-containing protein 13B"/>
    <property type="match status" value="1"/>
</dbReference>
<dbReference type="InterPro" id="IPR055285">
    <property type="entry name" value="ANKRD13_C"/>
</dbReference>
<proteinExistence type="predicted"/>
<dbReference type="PROSITE" id="PS50088">
    <property type="entry name" value="ANK_REPEAT"/>
    <property type="match status" value="1"/>
</dbReference>
<dbReference type="SUPFAM" id="SSF48403">
    <property type="entry name" value="Ankyrin repeat"/>
    <property type="match status" value="1"/>
</dbReference>
<dbReference type="GeneTree" id="ENSGT00950000182928"/>
<dbReference type="GO" id="GO:0005768">
    <property type="term" value="C:endosome"/>
    <property type="evidence" value="ECO:0007669"/>
    <property type="project" value="UniProtKB-SubCell"/>
</dbReference>
<evidence type="ECO:0000313" key="12">
    <source>
        <dbReference type="Proteomes" id="UP000694520"/>
    </source>
</evidence>
<feature type="region of interest" description="Disordered" evidence="9">
    <location>
        <begin position="233"/>
        <end position="308"/>
    </location>
</feature>
<keyword evidence="8" id="KW-0040">ANK repeat</keyword>
<keyword evidence="6" id="KW-0472">Membrane</keyword>
<reference evidence="11" key="2">
    <citation type="submission" date="2025-08" db="UniProtKB">
        <authorList>
            <consortium name="Ensembl"/>
        </authorList>
    </citation>
    <scope>IDENTIFICATION</scope>
</reference>
<dbReference type="Proteomes" id="UP000694520">
    <property type="component" value="Chromosome 29"/>
</dbReference>
<dbReference type="InterPro" id="IPR036770">
    <property type="entry name" value="Ankyrin_rpt-contain_sf"/>
</dbReference>
<evidence type="ECO:0000256" key="9">
    <source>
        <dbReference type="SAM" id="MobiDB-lite"/>
    </source>
</evidence>
<dbReference type="Pfam" id="PF11904">
    <property type="entry name" value="ANKRD13_C"/>
    <property type="match status" value="1"/>
</dbReference>
<dbReference type="PROSITE" id="PS50297">
    <property type="entry name" value="ANK_REP_REGION"/>
    <property type="match status" value="1"/>
</dbReference>
<reference evidence="11" key="1">
    <citation type="submission" date="2019-05" db="EMBL/GenBank/DDBJ databases">
        <authorList>
            <person name="Zhang S."/>
            <person name="Liu J."/>
        </authorList>
    </citation>
    <scope>NUCLEOTIDE SEQUENCE [LARGE SCALE GENOMIC DNA]</scope>
</reference>
<feature type="domain" description="Ankyrin repeat" evidence="10">
    <location>
        <begin position="471"/>
        <end position="553"/>
    </location>
</feature>
<dbReference type="Gene3D" id="1.25.40.20">
    <property type="entry name" value="Ankyrin repeat-containing domain"/>
    <property type="match status" value="1"/>
</dbReference>
<dbReference type="PANTHER" id="PTHR12447:SF2">
    <property type="entry name" value="ANKYRIN REPEAT DOMAIN-CONTAINING PROTEIN 13D"/>
    <property type="match status" value="1"/>
</dbReference>
<keyword evidence="3" id="KW-1003">Cell membrane</keyword>
<dbReference type="GO" id="GO:0002091">
    <property type="term" value="P:negative regulation of receptor internalization"/>
    <property type="evidence" value="ECO:0007669"/>
    <property type="project" value="UniProtKB-ARBA"/>
</dbReference>
<evidence type="ECO:0000256" key="5">
    <source>
        <dbReference type="ARBA" id="ARBA00022753"/>
    </source>
</evidence>
<feature type="region of interest" description="Disordered" evidence="9">
    <location>
        <begin position="86"/>
        <end position="122"/>
    </location>
</feature>
<dbReference type="InterPro" id="IPR021832">
    <property type="entry name" value="ANKRD13"/>
</dbReference>
<protein>
    <recommendedName>
        <fullName evidence="10">Ankyrin repeat domain-containing protein</fullName>
    </recommendedName>
</protein>
<keyword evidence="12" id="KW-1185">Reference proteome</keyword>
<dbReference type="Ensembl" id="ENSBGRT00000036216.1">
    <property type="protein sequence ID" value="ENSBGRP00000031312.1"/>
    <property type="gene ID" value="ENSBGRG00000019717.1"/>
</dbReference>
<dbReference type="AlphaFoldDB" id="A0A8B9Y784"/>
<dbReference type="GO" id="GO:0140036">
    <property type="term" value="F:ubiquitin-modified protein reader activity"/>
    <property type="evidence" value="ECO:0007669"/>
    <property type="project" value="UniProtKB-ARBA"/>
</dbReference>
<evidence type="ECO:0000256" key="7">
    <source>
        <dbReference type="ARBA" id="ARBA00024956"/>
    </source>
</evidence>
<evidence type="ECO:0000256" key="1">
    <source>
        <dbReference type="ARBA" id="ARBA00004177"/>
    </source>
</evidence>
<name>A0A8B9Y784_BOSMU</name>
<dbReference type="Pfam" id="PF12796">
    <property type="entry name" value="Ank_2"/>
    <property type="match status" value="1"/>
</dbReference>
<feature type="region of interest" description="Disordered" evidence="9">
    <location>
        <begin position="1"/>
        <end position="67"/>
    </location>
</feature>
<dbReference type="InterPro" id="IPR002110">
    <property type="entry name" value="Ankyrin_rpt"/>
</dbReference>
<evidence type="ECO:0000313" key="11">
    <source>
        <dbReference type="Ensembl" id="ENSBGRP00000031312.1"/>
    </source>
</evidence>
<comment type="function">
    <text evidence="7">Ubiquitin-binding protein that specifically recognizes and binds 'Lys-63'-linked ubiquitin. Does not bind 'Lys-48'-linked ubiquitin. Positively regulates the internalization of ligand-activated EGFR by binding to the Ub moiety of ubiquitinated EGFR at the cell membrane.</text>
</comment>
<feature type="compositionally biased region" description="Polar residues" evidence="9">
    <location>
        <begin position="23"/>
        <end position="32"/>
    </location>
</feature>
<evidence type="ECO:0000256" key="3">
    <source>
        <dbReference type="ARBA" id="ARBA00022475"/>
    </source>
</evidence>
<keyword evidence="4" id="KW-0677">Repeat</keyword>
<feature type="region of interest" description="Disordered" evidence="9">
    <location>
        <begin position="184"/>
        <end position="218"/>
    </location>
</feature>